<reference evidence="2" key="1">
    <citation type="submission" date="2018-11" db="EMBL/GenBank/DDBJ databases">
        <authorList>
            <consortium name="Pathogen Informatics"/>
        </authorList>
    </citation>
    <scope>NUCLEOTIDE SEQUENCE</scope>
</reference>
<feature type="region of interest" description="Disordered" evidence="1">
    <location>
        <begin position="146"/>
        <end position="165"/>
    </location>
</feature>
<dbReference type="Proteomes" id="UP000784294">
    <property type="component" value="Unassembled WGS sequence"/>
</dbReference>
<proteinExistence type="predicted"/>
<evidence type="ECO:0000313" key="2">
    <source>
        <dbReference type="EMBL" id="VEL33156.1"/>
    </source>
</evidence>
<protein>
    <submittedName>
        <fullName evidence="2">Uncharacterized protein</fullName>
    </submittedName>
</protein>
<keyword evidence="3" id="KW-1185">Reference proteome</keyword>
<feature type="compositionally biased region" description="Basic residues" evidence="1">
    <location>
        <begin position="150"/>
        <end position="162"/>
    </location>
</feature>
<sequence>MERRRSTPRNSRPPRGPSNGASRPSRPLPASHTSIAPHPVPPPSHQSGHRVGPGNFISAVSASPSFSKSSPSVPIACYDTGPRAFSGFADTAATGSRSHQLTNKTDSASAISAAVGAVPSRFAGFSSRRFHVSPQRPNFGLDLEELGSGRRSRGSPGAHRRPLITSVQGGDIGHEDYFKYESLTAAERGYESANMLVSLISFYSSQKYLVYN</sequence>
<gene>
    <name evidence="2" type="ORF">PXEA_LOCUS26596</name>
</gene>
<evidence type="ECO:0000313" key="3">
    <source>
        <dbReference type="Proteomes" id="UP000784294"/>
    </source>
</evidence>
<evidence type="ECO:0000256" key="1">
    <source>
        <dbReference type="SAM" id="MobiDB-lite"/>
    </source>
</evidence>
<accession>A0A448XBQ2</accession>
<comment type="caution">
    <text evidence="2">The sequence shown here is derived from an EMBL/GenBank/DDBJ whole genome shotgun (WGS) entry which is preliminary data.</text>
</comment>
<feature type="region of interest" description="Disordered" evidence="1">
    <location>
        <begin position="1"/>
        <end position="56"/>
    </location>
</feature>
<dbReference type="EMBL" id="CAAALY010245260">
    <property type="protein sequence ID" value="VEL33156.1"/>
    <property type="molecule type" value="Genomic_DNA"/>
</dbReference>
<organism evidence="2 3">
    <name type="scientific">Protopolystoma xenopodis</name>
    <dbReference type="NCBI Taxonomy" id="117903"/>
    <lineage>
        <taxon>Eukaryota</taxon>
        <taxon>Metazoa</taxon>
        <taxon>Spiralia</taxon>
        <taxon>Lophotrochozoa</taxon>
        <taxon>Platyhelminthes</taxon>
        <taxon>Monogenea</taxon>
        <taxon>Polyopisthocotylea</taxon>
        <taxon>Polystomatidea</taxon>
        <taxon>Polystomatidae</taxon>
        <taxon>Protopolystoma</taxon>
    </lineage>
</organism>
<name>A0A448XBQ2_9PLAT</name>
<dbReference type="AlphaFoldDB" id="A0A448XBQ2"/>